<feature type="transmembrane region" description="Helical" evidence="7">
    <location>
        <begin position="66"/>
        <end position="88"/>
    </location>
</feature>
<evidence type="ECO:0000256" key="2">
    <source>
        <dbReference type="ARBA" id="ARBA00022448"/>
    </source>
</evidence>
<keyword evidence="3" id="KW-1003">Cell membrane</keyword>
<evidence type="ECO:0000256" key="3">
    <source>
        <dbReference type="ARBA" id="ARBA00022475"/>
    </source>
</evidence>
<dbReference type="Proteomes" id="UP001596989">
    <property type="component" value="Unassembled WGS sequence"/>
</dbReference>
<name>A0ABW3HPH2_9BACL</name>
<comment type="subcellular location">
    <subcellularLocation>
        <location evidence="1 7">Cell membrane</location>
        <topology evidence="1 7">Multi-pass membrane protein</topology>
    </subcellularLocation>
</comment>
<dbReference type="Pfam" id="PF00528">
    <property type="entry name" value="BPD_transp_1"/>
    <property type="match status" value="1"/>
</dbReference>
<dbReference type="EMBL" id="JBHTJZ010000009">
    <property type="protein sequence ID" value="MFD0959410.1"/>
    <property type="molecule type" value="Genomic_DNA"/>
</dbReference>
<evidence type="ECO:0000313" key="10">
    <source>
        <dbReference type="Proteomes" id="UP001596989"/>
    </source>
</evidence>
<keyword evidence="4 7" id="KW-0812">Transmembrane</keyword>
<sequence length="263" mass="28799">MGNKRSLWVRFVLPVAVMLALVVCWQAAVSFGLVFDWMIPSPLAVVQEAIRPDVWSRLMEHTRATLGLALLGYGGGSAAGFVLAALLHLLPGVRLSVSPLLILSQNVPIIVLAPIMTMLFGYGLLPKVLLLMMVCFFPVCMTMLYALSHGHEAERNYLHMIGCSKWQLFWRLELPGAVTGLFSGLKIGATYSVMSAVVAEWLSPRTGLGGFMVLSSRGYMPERVFASVILIITISIALFGLVTLIERYFTRWRPRGKGGAADA</sequence>
<accession>A0ABW3HPH2</accession>
<feature type="transmembrane region" description="Helical" evidence="7">
    <location>
        <begin position="100"/>
        <end position="122"/>
    </location>
</feature>
<feature type="transmembrane region" description="Helical" evidence="7">
    <location>
        <begin position="168"/>
        <end position="194"/>
    </location>
</feature>
<dbReference type="Gene3D" id="1.10.3720.10">
    <property type="entry name" value="MetI-like"/>
    <property type="match status" value="1"/>
</dbReference>
<dbReference type="InterPro" id="IPR000515">
    <property type="entry name" value="MetI-like"/>
</dbReference>
<dbReference type="PANTHER" id="PTHR30151:SF20">
    <property type="entry name" value="ABC TRANSPORTER PERMEASE PROTEIN HI_0355-RELATED"/>
    <property type="match status" value="1"/>
</dbReference>
<dbReference type="PANTHER" id="PTHR30151">
    <property type="entry name" value="ALKANE SULFONATE ABC TRANSPORTER-RELATED, MEMBRANE SUBUNIT"/>
    <property type="match status" value="1"/>
</dbReference>
<evidence type="ECO:0000256" key="5">
    <source>
        <dbReference type="ARBA" id="ARBA00022989"/>
    </source>
</evidence>
<feature type="transmembrane region" description="Helical" evidence="7">
    <location>
        <begin position="128"/>
        <end position="147"/>
    </location>
</feature>
<keyword evidence="5 7" id="KW-1133">Transmembrane helix</keyword>
<comment type="similarity">
    <text evidence="7">Belongs to the binding-protein-dependent transport system permease family.</text>
</comment>
<comment type="caution">
    <text evidence="9">The sequence shown here is derived from an EMBL/GenBank/DDBJ whole genome shotgun (WGS) entry which is preliminary data.</text>
</comment>
<gene>
    <name evidence="9" type="ORF">ACFQ2I_08400</name>
</gene>
<dbReference type="RefSeq" id="WP_377563525.1">
    <property type="nucleotide sequence ID" value="NZ_JBHTJZ010000009.1"/>
</dbReference>
<dbReference type="InterPro" id="IPR035906">
    <property type="entry name" value="MetI-like_sf"/>
</dbReference>
<protein>
    <submittedName>
        <fullName evidence="9">ABC transporter permease</fullName>
    </submittedName>
</protein>
<evidence type="ECO:0000313" key="9">
    <source>
        <dbReference type="EMBL" id="MFD0959410.1"/>
    </source>
</evidence>
<dbReference type="PROSITE" id="PS50928">
    <property type="entry name" value="ABC_TM1"/>
    <property type="match status" value="1"/>
</dbReference>
<dbReference type="CDD" id="cd06261">
    <property type="entry name" value="TM_PBP2"/>
    <property type="match status" value="1"/>
</dbReference>
<keyword evidence="6 7" id="KW-0472">Membrane</keyword>
<evidence type="ECO:0000256" key="7">
    <source>
        <dbReference type="RuleBase" id="RU363032"/>
    </source>
</evidence>
<reference evidence="10" key="1">
    <citation type="journal article" date="2019" name="Int. J. Syst. Evol. Microbiol.">
        <title>The Global Catalogue of Microorganisms (GCM) 10K type strain sequencing project: providing services to taxonomists for standard genome sequencing and annotation.</title>
        <authorList>
            <consortium name="The Broad Institute Genomics Platform"/>
            <consortium name="The Broad Institute Genome Sequencing Center for Infectious Disease"/>
            <person name="Wu L."/>
            <person name="Ma J."/>
        </authorList>
    </citation>
    <scope>NUCLEOTIDE SEQUENCE [LARGE SCALE GENOMIC DNA]</scope>
    <source>
        <strain evidence="10">CCUG 59129</strain>
    </source>
</reference>
<feature type="transmembrane region" description="Helical" evidence="7">
    <location>
        <begin position="7"/>
        <end position="28"/>
    </location>
</feature>
<dbReference type="SUPFAM" id="SSF161098">
    <property type="entry name" value="MetI-like"/>
    <property type="match status" value="1"/>
</dbReference>
<feature type="transmembrane region" description="Helical" evidence="7">
    <location>
        <begin position="224"/>
        <end position="245"/>
    </location>
</feature>
<feature type="domain" description="ABC transmembrane type-1" evidence="8">
    <location>
        <begin position="62"/>
        <end position="242"/>
    </location>
</feature>
<evidence type="ECO:0000256" key="1">
    <source>
        <dbReference type="ARBA" id="ARBA00004651"/>
    </source>
</evidence>
<evidence type="ECO:0000259" key="8">
    <source>
        <dbReference type="PROSITE" id="PS50928"/>
    </source>
</evidence>
<organism evidence="9 10">
    <name type="scientific">Paenibacillus chungangensis</name>
    <dbReference type="NCBI Taxonomy" id="696535"/>
    <lineage>
        <taxon>Bacteria</taxon>
        <taxon>Bacillati</taxon>
        <taxon>Bacillota</taxon>
        <taxon>Bacilli</taxon>
        <taxon>Bacillales</taxon>
        <taxon>Paenibacillaceae</taxon>
        <taxon>Paenibacillus</taxon>
    </lineage>
</organism>
<keyword evidence="2 7" id="KW-0813">Transport</keyword>
<evidence type="ECO:0000256" key="6">
    <source>
        <dbReference type="ARBA" id="ARBA00023136"/>
    </source>
</evidence>
<keyword evidence="10" id="KW-1185">Reference proteome</keyword>
<evidence type="ECO:0000256" key="4">
    <source>
        <dbReference type="ARBA" id="ARBA00022692"/>
    </source>
</evidence>
<proteinExistence type="inferred from homology"/>